<dbReference type="AlphaFoldDB" id="K3X3C3"/>
<evidence type="ECO:0000313" key="5">
    <source>
        <dbReference type="EnsemblProtists" id="PYU1_T011722"/>
    </source>
</evidence>
<dbReference type="EnsemblProtists" id="PYU1_T011722">
    <property type="protein sequence ID" value="PYU1_T011722"/>
    <property type="gene ID" value="PYU1_G011696"/>
</dbReference>
<dbReference type="SUPFAM" id="SSF51430">
    <property type="entry name" value="NAD(P)-linked oxidoreductase"/>
    <property type="match status" value="1"/>
</dbReference>
<evidence type="ECO:0000313" key="6">
    <source>
        <dbReference type="Proteomes" id="UP000019132"/>
    </source>
</evidence>
<dbReference type="VEuPathDB" id="FungiDB:PYU1_G011696"/>
<dbReference type="OMA" id="DIMTHAF"/>
<dbReference type="InterPro" id="IPR036812">
    <property type="entry name" value="NAD(P)_OxRdtase_dom_sf"/>
</dbReference>
<dbReference type="GO" id="GO:0016491">
    <property type="term" value="F:oxidoreductase activity"/>
    <property type="evidence" value="ECO:0007669"/>
    <property type="project" value="UniProtKB-KW"/>
</dbReference>
<evidence type="ECO:0000256" key="2">
    <source>
        <dbReference type="ARBA" id="ARBA00022857"/>
    </source>
</evidence>
<dbReference type="InterPro" id="IPR023210">
    <property type="entry name" value="NADP_OxRdtase_dom"/>
</dbReference>
<keyword evidence="3" id="KW-0560">Oxidoreductase</keyword>
<comment type="similarity">
    <text evidence="1">Belongs to the shaker potassium channel beta subunit family.</text>
</comment>
<dbReference type="eggNOG" id="KOG1575">
    <property type="taxonomic scope" value="Eukaryota"/>
</dbReference>
<reference evidence="6" key="1">
    <citation type="journal article" date="2010" name="Genome Biol.">
        <title>Genome sequence of the necrotrophic plant pathogen Pythium ultimum reveals original pathogenicity mechanisms and effector repertoire.</title>
        <authorList>
            <person name="Levesque C.A."/>
            <person name="Brouwer H."/>
            <person name="Cano L."/>
            <person name="Hamilton J.P."/>
            <person name="Holt C."/>
            <person name="Huitema E."/>
            <person name="Raffaele S."/>
            <person name="Robideau G.P."/>
            <person name="Thines M."/>
            <person name="Win J."/>
            <person name="Zerillo M.M."/>
            <person name="Beakes G.W."/>
            <person name="Boore J.L."/>
            <person name="Busam D."/>
            <person name="Dumas B."/>
            <person name="Ferriera S."/>
            <person name="Fuerstenberg S.I."/>
            <person name="Gachon C.M."/>
            <person name="Gaulin E."/>
            <person name="Govers F."/>
            <person name="Grenville-Briggs L."/>
            <person name="Horner N."/>
            <person name="Hostetler J."/>
            <person name="Jiang R.H."/>
            <person name="Johnson J."/>
            <person name="Krajaejun T."/>
            <person name="Lin H."/>
            <person name="Meijer H.J."/>
            <person name="Moore B."/>
            <person name="Morris P."/>
            <person name="Phuntmart V."/>
            <person name="Puiu D."/>
            <person name="Shetty J."/>
            <person name="Stajich J.E."/>
            <person name="Tripathy S."/>
            <person name="Wawra S."/>
            <person name="van West P."/>
            <person name="Whitty B.R."/>
            <person name="Coutinho P.M."/>
            <person name="Henrissat B."/>
            <person name="Martin F."/>
            <person name="Thomas P.D."/>
            <person name="Tyler B.M."/>
            <person name="De Vries R.P."/>
            <person name="Kamoun S."/>
            <person name="Yandell M."/>
            <person name="Tisserat N."/>
            <person name="Buell C.R."/>
        </authorList>
    </citation>
    <scope>NUCLEOTIDE SEQUENCE</scope>
    <source>
        <strain evidence="6">DAOM:BR144</strain>
    </source>
</reference>
<feature type="domain" description="NADP-dependent oxidoreductase" evidence="4">
    <location>
        <begin position="21"/>
        <end position="325"/>
    </location>
</feature>
<keyword evidence="2" id="KW-0521">NADP</keyword>
<evidence type="ECO:0000256" key="1">
    <source>
        <dbReference type="ARBA" id="ARBA00006515"/>
    </source>
</evidence>
<dbReference type="Pfam" id="PF00248">
    <property type="entry name" value="Aldo_ket_red"/>
    <property type="match status" value="1"/>
</dbReference>
<dbReference type="PANTHER" id="PTHR43150">
    <property type="entry name" value="HYPERKINETIC, ISOFORM M"/>
    <property type="match status" value="1"/>
</dbReference>
<dbReference type="InParanoid" id="K3X3C3"/>
<dbReference type="EMBL" id="GL376611">
    <property type="status" value="NOT_ANNOTATED_CDS"/>
    <property type="molecule type" value="Genomic_DNA"/>
</dbReference>
<evidence type="ECO:0000259" key="4">
    <source>
        <dbReference type="Pfam" id="PF00248"/>
    </source>
</evidence>
<dbReference type="InterPro" id="IPR005399">
    <property type="entry name" value="K_chnl_volt-dep_bsu_KCNAB-rel"/>
</dbReference>
<accession>K3X3C3</accession>
<dbReference type="Gene3D" id="3.20.20.100">
    <property type="entry name" value="NADP-dependent oxidoreductase domain"/>
    <property type="match status" value="1"/>
</dbReference>
<reference evidence="5" key="3">
    <citation type="submission" date="2015-02" db="UniProtKB">
        <authorList>
            <consortium name="EnsemblProtists"/>
        </authorList>
    </citation>
    <scope>IDENTIFICATION</scope>
    <source>
        <strain evidence="5">DAOM BR144</strain>
    </source>
</reference>
<sequence length="345" mass="38486">MASPTMKYRHLGNTGLLVSTLSLGCMTFDDKFGLDKTYAIMTKAYGAGVNYFDNAEAYGLGKSEEVVGQAIQKGIQNGVWSREDLVVSTKLFVGTTANPSPNSLGLNRKHIIEGIKASLRRLQLDYVDVLFCHRPDSSTPIEETVRAMNFVIEQGWAFYWGTSEWKSGDIIEACDVADRLGLVRPVVEQPQYNIFERSRVEFDFVNLYKKYGLGLTTFSPLRHGLISGKHTTGFVQGTRLTVPWIQNMVPDLELKIAKAEKMKVIAEDLGCSLPQLAIAWCASNPIVSTVMLGATSVDQLDENLKAYAFVDKITPEVKARIDEIAQFVPQHPAYDNHYTSREKFL</sequence>
<evidence type="ECO:0000256" key="3">
    <source>
        <dbReference type="ARBA" id="ARBA00023002"/>
    </source>
</evidence>
<dbReference type="PROSITE" id="PS51257">
    <property type="entry name" value="PROKAR_LIPOPROTEIN"/>
    <property type="match status" value="1"/>
</dbReference>
<keyword evidence="6" id="KW-1185">Reference proteome</keyword>
<organism evidence="5 6">
    <name type="scientific">Globisporangium ultimum (strain ATCC 200006 / CBS 805.95 / DAOM BR144)</name>
    <name type="common">Pythium ultimum</name>
    <dbReference type="NCBI Taxonomy" id="431595"/>
    <lineage>
        <taxon>Eukaryota</taxon>
        <taxon>Sar</taxon>
        <taxon>Stramenopiles</taxon>
        <taxon>Oomycota</taxon>
        <taxon>Peronosporomycetes</taxon>
        <taxon>Pythiales</taxon>
        <taxon>Pythiaceae</taxon>
        <taxon>Globisporangium</taxon>
    </lineage>
</organism>
<dbReference type="STRING" id="431595.K3X3C3"/>
<dbReference type="HOGENOM" id="CLU_023205_2_0_1"/>
<dbReference type="FunCoup" id="K3X3C3">
    <property type="interactions" value="18"/>
</dbReference>
<reference evidence="6" key="2">
    <citation type="submission" date="2010-04" db="EMBL/GenBank/DDBJ databases">
        <authorList>
            <person name="Buell R."/>
            <person name="Hamilton J."/>
            <person name="Hostetler J."/>
        </authorList>
    </citation>
    <scope>NUCLEOTIDE SEQUENCE [LARGE SCALE GENOMIC DNA]</scope>
    <source>
        <strain evidence="6">DAOM:BR144</strain>
    </source>
</reference>
<dbReference type="PANTHER" id="PTHR43150:SF2">
    <property type="entry name" value="HYPERKINETIC, ISOFORM M"/>
    <property type="match status" value="1"/>
</dbReference>
<proteinExistence type="inferred from homology"/>
<dbReference type="Proteomes" id="UP000019132">
    <property type="component" value="Unassembled WGS sequence"/>
</dbReference>
<dbReference type="PRINTS" id="PR01577">
    <property type="entry name" value="KCNABCHANNEL"/>
</dbReference>
<protein>
    <recommendedName>
        <fullName evidence="4">NADP-dependent oxidoreductase domain-containing protein</fullName>
    </recommendedName>
</protein>
<name>K3X3C3_GLOUD</name>